<evidence type="ECO:0000313" key="4">
    <source>
        <dbReference type="Proteomes" id="UP000265000"/>
    </source>
</evidence>
<dbReference type="CTD" id="100005765"/>
<dbReference type="Ensembl" id="ENSFHET00000015178.1">
    <property type="protein sequence ID" value="ENSFHEP00000021575.1"/>
    <property type="gene ID" value="ENSFHEG00000001368.1"/>
</dbReference>
<proteinExistence type="predicted"/>
<dbReference type="InterPro" id="IPR009686">
    <property type="entry name" value="Senescence/spartin_C"/>
</dbReference>
<dbReference type="Ensembl" id="ENSFHET00000015182.1">
    <property type="protein sequence ID" value="ENSFHEP00000000639.1"/>
    <property type="gene ID" value="ENSFHEG00000001368.1"/>
</dbReference>
<evidence type="ECO:0000259" key="2">
    <source>
        <dbReference type="SMART" id="SM00745"/>
    </source>
</evidence>
<dbReference type="OrthoDB" id="20821at2759"/>
<reference evidence="3" key="1">
    <citation type="submission" date="2025-05" db="UniProtKB">
        <authorList>
            <consortium name="Ensembl"/>
        </authorList>
    </citation>
    <scope>IDENTIFICATION</scope>
</reference>
<protein>
    <submittedName>
        <fullName evidence="3">Spartin a</fullName>
    </submittedName>
</protein>
<dbReference type="Pfam" id="PF06911">
    <property type="entry name" value="Senescence"/>
    <property type="match status" value="1"/>
</dbReference>
<dbReference type="GeneID" id="105937395"/>
<keyword evidence="4" id="KW-1185">Reference proteome</keyword>
<dbReference type="Gene3D" id="1.20.58.80">
    <property type="entry name" value="Phosphotransferase system, lactose/cellobiose-type IIA subunit"/>
    <property type="match status" value="1"/>
</dbReference>
<dbReference type="Ensembl" id="ENSFHET00000015175.1">
    <property type="protein sequence ID" value="ENSFHEP00000021562.1"/>
    <property type="gene ID" value="ENSFHEG00000001368.1"/>
</dbReference>
<dbReference type="InterPro" id="IPR036181">
    <property type="entry name" value="MIT_dom_sf"/>
</dbReference>
<dbReference type="GO" id="GO:0051301">
    <property type="term" value="P:cell division"/>
    <property type="evidence" value="ECO:0007669"/>
    <property type="project" value="TreeGrafter"/>
</dbReference>
<feature type="region of interest" description="Disordered" evidence="1">
    <location>
        <begin position="568"/>
        <end position="619"/>
    </location>
</feature>
<dbReference type="InterPro" id="IPR007330">
    <property type="entry name" value="MIT_dom"/>
</dbReference>
<feature type="compositionally biased region" description="Basic and acidic residues" evidence="1">
    <location>
        <begin position="578"/>
        <end position="619"/>
    </location>
</feature>
<evidence type="ECO:0000313" key="3">
    <source>
        <dbReference type="Ensembl" id="ENSFHEP00000021562.1"/>
    </source>
</evidence>
<dbReference type="GeneTree" id="ENSGT00390000012235"/>
<evidence type="ECO:0000256" key="1">
    <source>
        <dbReference type="SAM" id="MobiDB-lite"/>
    </source>
</evidence>
<organism evidence="3 4">
    <name type="scientific">Fundulus heteroclitus</name>
    <name type="common">Killifish</name>
    <name type="synonym">Mummichog</name>
    <dbReference type="NCBI Taxonomy" id="8078"/>
    <lineage>
        <taxon>Eukaryota</taxon>
        <taxon>Metazoa</taxon>
        <taxon>Chordata</taxon>
        <taxon>Craniata</taxon>
        <taxon>Vertebrata</taxon>
        <taxon>Euteleostomi</taxon>
        <taxon>Actinopterygii</taxon>
        <taxon>Neopterygii</taxon>
        <taxon>Teleostei</taxon>
        <taxon>Neoteleostei</taxon>
        <taxon>Acanthomorphata</taxon>
        <taxon>Ovalentaria</taxon>
        <taxon>Atherinomorphae</taxon>
        <taxon>Cyprinodontiformes</taxon>
        <taxon>Fundulidae</taxon>
        <taxon>Fundulus</taxon>
    </lineage>
</organism>
<dbReference type="GO" id="GO:0005886">
    <property type="term" value="C:plasma membrane"/>
    <property type="evidence" value="ECO:0007669"/>
    <property type="project" value="TreeGrafter"/>
</dbReference>
<accession>A0A3Q2Q6F5</accession>
<dbReference type="AlphaFoldDB" id="A0A3Q2Q6F5"/>
<dbReference type="GO" id="GO:0030514">
    <property type="term" value="P:negative regulation of BMP signaling pathway"/>
    <property type="evidence" value="ECO:0007669"/>
    <property type="project" value="TreeGrafter"/>
</dbReference>
<dbReference type="STRING" id="8078.ENSFHEP00000021562"/>
<sequence length="619" mass="66680">MAEPAELLVIKDQYELAQQSLNRGSAAEEADNKPEALAYYKKGRLHLTQGMAVPTGGERHQGEAWDKARQLQQRMREMLGTTDARLSELEKSTTGDTNGLLLNVPPNLYPDLVMDGQPTNSSVHHLYPTIPDASQSTTPAPVSPIAPAVPNTHTLLAEDLKTVAMDNSADLPPAYTPEPRDGHRSLAYDPAGGSPWSGELTEGRKLLSIPSGVQLFFVEPNGQVSSLSYPGYLHIFAMDNQQSDSIAGKPTGVLHVCDRVYPLTAETPVLLANSGIFMFPDYLVEVPGSYVGLVLSSELPAADREMFQDLLSQLADLRIQGTEGAEEEVMNLTAKVPLSPPNEQTHLTPPEMEKITVLLPGWSEKMAQGILSGATKLSQSFAKGAEATGNIIQKGASKIRDRITPEEIPSEVSPQVTKGLNATKQATGGAVRVSKFLVNGISTIAEHVAEKMAPHVKKHGAKLVPESLKKTQDGQASNFDGAKFVAATSIQGLSTVWESLETGAKHVCKSVAGETVTTVKYKYGDDASRATDTALRSVGNIGLTAYNIDNLGIKAFLKTTGKETAKAMVGESDDEVKETEGKKARKDEHLAQAEQKATKDESPSKEKDVLKEQEEKRKE</sequence>
<dbReference type="SMART" id="SM00745">
    <property type="entry name" value="MIT"/>
    <property type="match status" value="1"/>
</dbReference>
<dbReference type="SUPFAM" id="SSF116846">
    <property type="entry name" value="MIT domain"/>
    <property type="match status" value="1"/>
</dbReference>
<dbReference type="InterPro" id="IPR045036">
    <property type="entry name" value="Spartin-like"/>
</dbReference>
<name>A0A3Q2Q6F5_FUNHE</name>
<feature type="domain" description="MIT" evidence="2">
    <location>
        <begin position="10"/>
        <end position="88"/>
    </location>
</feature>
<dbReference type="PANTHER" id="PTHR21068">
    <property type="entry name" value="SPARTIN"/>
    <property type="match status" value="1"/>
</dbReference>
<dbReference type="PANTHER" id="PTHR21068:SF43">
    <property type="entry name" value="SPARTIN"/>
    <property type="match status" value="1"/>
</dbReference>
<dbReference type="Proteomes" id="UP000265000">
    <property type="component" value="Unplaced"/>
</dbReference>